<evidence type="ECO:0000256" key="3">
    <source>
        <dbReference type="ARBA" id="ARBA00023125"/>
    </source>
</evidence>
<protein>
    <submittedName>
        <fullName evidence="6">Arabinose metabolism transcriptional repressor</fullName>
    </submittedName>
</protein>
<dbReference type="PANTHER" id="PTHR30146">
    <property type="entry name" value="LACI-RELATED TRANSCRIPTIONAL REPRESSOR"/>
    <property type="match status" value="1"/>
</dbReference>
<dbReference type="PROSITE" id="PS50949">
    <property type="entry name" value="HTH_GNTR"/>
    <property type="match status" value="1"/>
</dbReference>
<proteinExistence type="predicted"/>
<sequence>MRSKSKRQPLYKQIRTYIVDNISQNRWKPNDKIPSENELAAQFHVSRITIKNALQELTNEGVIYRIQGKGSFVSKHESGETPVYQRDSGQDSNLVAYLMPRLDNLFTANLLNGIENQLALEGYHLLFCETNGSQERESEILKKMIQLKVKGIIIYPVTRETYNEELLKLTLNNFPLVVVDRYIKGVETNCVCSDNFNSGYEAVTHLLQLGHSRIGFVTTPYEGTTSKEDRISGYEKAIIDNHIPIDHSLRLIYRDAGQPAVKTSGQEPLNRSMIESIKSFFLQNPDMTSVIAVNSGVGFNVLEAAKELSVQVPEDVSVVFLDDFEFSSFSAIPPTCVSQEEKNVGREAAKLLVSIIENPKQGRRKINTPTKLIVRKSTAPVKVRTNH</sequence>
<dbReference type="InterPro" id="IPR046335">
    <property type="entry name" value="LacI/GalR-like_sensor"/>
</dbReference>
<keyword evidence="4" id="KW-0804">Transcription</keyword>
<dbReference type="PANTHER" id="PTHR30146:SF95">
    <property type="entry name" value="RIBOSE OPERON REPRESSOR"/>
    <property type="match status" value="1"/>
</dbReference>
<accession>A0ABM8VSP8</accession>
<evidence type="ECO:0000256" key="2">
    <source>
        <dbReference type="ARBA" id="ARBA00023015"/>
    </source>
</evidence>
<reference evidence="6 7" key="1">
    <citation type="submission" date="2021-06" db="EMBL/GenBank/DDBJ databases">
        <authorList>
            <person name="Criscuolo A."/>
        </authorList>
    </citation>
    <scope>NUCLEOTIDE SEQUENCE [LARGE SCALE GENOMIC DNA]</scope>
    <source>
        <strain evidence="7">CIP 111802</strain>
    </source>
</reference>
<dbReference type="RefSeq" id="WP_218102734.1">
    <property type="nucleotide sequence ID" value="NZ_CAJVCE010000032.1"/>
</dbReference>
<evidence type="ECO:0000256" key="1">
    <source>
        <dbReference type="ARBA" id="ARBA00022491"/>
    </source>
</evidence>
<feature type="domain" description="HTH gntR-type" evidence="5">
    <location>
        <begin position="8"/>
        <end position="76"/>
    </location>
</feature>
<dbReference type="Pfam" id="PF00392">
    <property type="entry name" value="GntR"/>
    <property type="match status" value="1"/>
</dbReference>
<name>A0ABM8VSP8_9BACL</name>
<keyword evidence="3" id="KW-0238">DNA-binding</keyword>
<keyword evidence="7" id="KW-1185">Reference proteome</keyword>
<comment type="caution">
    <text evidence="6">The sequence shown here is derived from an EMBL/GenBank/DDBJ whole genome shotgun (WGS) entry which is preliminary data.</text>
</comment>
<keyword evidence="2" id="KW-0805">Transcription regulation</keyword>
<evidence type="ECO:0000259" key="5">
    <source>
        <dbReference type="PROSITE" id="PS50949"/>
    </source>
</evidence>
<evidence type="ECO:0000313" key="7">
    <source>
        <dbReference type="Proteomes" id="UP000730618"/>
    </source>
</evidence>
<gene>
    <name evidence="6" type="primary">araR_4</name>
    <name evidence="6" type="ORF">PAECIP111802_06541</name>
</gene>
<keyword evidence="1" id="KW-0678">Repressor</keyword>
<dbReference type="Pfam" id="PF13377">
    <property type="entry name" value="Peripla_BP_3"/>
    <property type="match status" value="1"/>
</dbReference>
<dbReference type="EMBL" id="CAJVCE010000032">
    <property type="protein sequence ID" value="CAG7656854.1"/>
    <property type="molecule type" value="Genomic_DNA"/>
</dbReference>
<dbReference type="CDD" id="cd06267">
    <property type="entry name" value="PBP1_LacI_sugar_binding-like"/>
    <property type="match status" value="1"/>
</dbReference>
<dbReference type="Proteomes" id="UP000730618">
    <property type="component" value="Unassembled WGS sequence"/>
</dbReference>
<evidence type="ECO:0000256" key="4">
    <source>
        <dbReference type="ARBA" id="ARBA00023163"/>
    </source>
</evidence>
<dbReference type="SMART" id="SM00345">
    <property type="entry name" value="HTH_GNTR"/>
    <property type="match status" value="1"/>
</dbReference>
<dbReference type="CDD" id="cd07377">
    <property type="entry name" value="WHTH_GntR"/>
    <property type="match status" value="1"/>
</dbReference>
<evidence type="ECO:0000313" key="6">
    <source>
        <dbReference type="EMBL" id="CAG7656854.1"/>
    </source>
</evidence>
<dbReference type="InterPro" id="IPR000524">
    <property type="entry name" value="Tscrpt_reg_HTH_GntR"/>
</dbReference>
<organism evidence="6 7">
    <name type="scientific">Paenibacillus allorhizosphaerae</name>
    <dbReference type="NCBI Taxonomy" id="2849866"/>
    <lineage>
        <taxon>Bacteria</taxon>
        <taxon>Bacillati</taxon>
        <taxon>Bacillota</taxon>
        <taxon>Bacilli</taxon>
        <taxon>Bacillales</taxon>
        <taxon>Paenibacillaceae</taxon>
        <taxon>Paenibacillus</taxon>
    </lineage>
</organism>